<dbReference type="EMBL" id="FJOG01000002">
    <property type="protein sequence ID" value="CZR51732.1"/>
    <property type="molecule type" value="Genomic_DNA"/>
</dbReference>
<reference evidence="1 2" key="1">
    <citation type="submission" date="2016-03" db="EMBL/GenBank/DDBJ databases">
        <authorList>
            <person name="Ploux O."/>
        </authorList>
    </citation>
    <scope>NUCLEOTIDE SEQUENCE [LARGE SCALE GENOMIC DNA]</scope>
    <source>
        <strain evidence="1 2">UAMH 11012</strain>
    </source>
</reference>
<name>A0A1L7WG33_9HELO</name>
<proteinExistence type="predicted"/>
<protein>
    <submittedName>
        <fullName evidence="1">Uncharacterized protein</fullName>
    </submittedName>
</protein>
<evidence type="ECO:0000313" key="2">
    <source>
        <dbReference type="Proteomes" id="UP000184330"/>
    </source>
</evidence>
<evidence type="ECO:0000313" key="1">
    <source>
        <dbReference type="EMBL" id="CZR51732.1"/>
    </source>
</evidence>
<keyword evidence="2" id="KW-1185">Reference proteome</keyword>
<accession>A0A1L7WG33</accession>
<gene>
    <name evidence="1" type="ORF">PAC_01609</name>
</gene>
<organism evidence="1 2">
    <name type="scientific">Phialocephala subalpina</name>
    <dbReference type="NCBI Taxonomy" id="576137"/>
    <lineage>
        <taxon>Eukaryota</taxon>
        <taxon>Fungi</taxon>
        <taxon>Dikarya</taxon>
        <taxon>Ascomycota</taxon>
        <taxon>Pezizomycotina</taxon>
        <taxon>Leotiomycetes</taxon>
        <taxon>Helotiales</taxon>
        <taxon>Mollisiaceae</taxon>
        <taxon>Phialocephala</taxon>
        <taxon>Phialocephala fortinii species complex</taxon>
    </lineage>
</organism>
<dbReference type="AlphaFoldDB" id="A0A1L7WG33"/>
<dbReference type="OrthoDB" id="10584069at2759"/>
<sequence length="106" mass="10788">MSSSSSSNSNNPSAEKENVAITLATSSQANATHSNALGDFLAQLAFASDPAAFKNAQMGMIATLKGEKKVGETRAEDTLLAGIMGGLGVNKDVEAKDEGKGKGKEA</sequence>
<dbReference type="Proteomes" id="UP000184330">
    <property type="component" value="Unassembled WGS sequence"/>
</dbReference>